<feature type="domain" description="Mei2-like C-terminal RNA recognition motif" evidence="2">
    <location>
        <begin position="10"/>
        <end position="106"/>
    </location>
</feature>
<name>A0A1Y2HGB1_9FUNG</name>
<organism evidence="3 4">
    <name type="scientific">Catenaria anguillulae PL171</name>
    <dbReference type="NCBI Taxonomy" id="765915"/>
    <lineage>
        <taxon>Eukaryota</taxon>
        <taxon>Fungi</taxon>
        <taxon>Fungi incertae sedis</taxon>
        <taxon>Blastocladiomycota</taxon>
        <taxon>Blastocladiomycetes</taxon>
        <taxon>Blastocladiales</taxon>
        <taxon>Catenariaceae</taxon>
        <taxon>Catenaria</taxon>
    </lineage>
</organism>
<dbReference type="PANTHER" id="PTHR23189">
    <property type="entry name" value="RNA RECOGNITION MOTIF-CONTAINING"/>
    <property type="match status" value="1"/>
</dbReference>
<dbReference type="GO" id="GO:0003723">
    <property type="term" value="F:RNA binding"/>
    <property type="evidence" value="ECO:0007669"/>
    <property type="project" value="UniProtKB-KW"/>
</dbReference>
<sequence length="141" mass="16636">MRTLQGFDTRTTIMIRNIPNKYSQQMLIDFINESHRGQYDFLYLRMDFKNRCNVGYAFCNMVNVNAVITFAQRVVGKKWTRFNSDKVCMLSYANIQGRQALIDKFRNSSVMDEHPSYRPKLFWTNGERAGEEIEFPAPTNR</sequence>
<dbReference type="EMBL" id="MCFL01000034">
    <property type="protein sequence ID" value="ORZ33627.1"/>
    <property type="molecule type" value="Genomic_DNA"/>
</dbReference>
<evidence type="ECO:0000259" key="2">
    <source>
        <dbReference type="Pfam" id="PF04059"/>
    </source>
</evidence>
<dbReference type="InterPro" id="IPR007201">
    <property type="entry name" value="Mei2-like_Rrm_C"/>
</dbReference>
<reference evidence="3 4" key="1">
    <citation type="submission" date="2016-07" db="EMBL/GenBank/DDBJ databases">
        <title>Pervasive Adenine N6-methylation of Active Genes in Fungi.</title>
        <authorList>
            <consortium name="DOE Joint Genome Institute"/>
            <person name="Mondo S.J."/>
            <person name="Dannebaum R.O."/>
            <person name="Kuo R.C."/>
            <person name="Labutti K."/>
            <person name="Haridas S."/>
            <person name="Kuo A."/>
            <person name="Salamov A."/>
            <person name="Ahrendt S.R."/>
            <person name="Lipzen A."/>
            <person name="Sullivan W."/>
            <person name="Andreopoulos W.B."/>
            <person name="Clum A."/>
            <person name="Lindquist E."/>
            <person name="Daum C."/>
            <person name="Ramamoorthy G.K."/>
            <person name="Gryganskyi A."/>
            <person name="Culley D."/>
            <person name="Magnuson J.K."/>
            <person name="James T.Y."/>
            <person name="O'Malley M.A."/>
            <person name="Stajich J.E."/>
            <person name="Spatafora J.W."/>
            <person name="Visel A."/>
            <person name="Grigoriev I.V."/>
        </authorList>
    </citation>
    <scope>NUCLEOTIDE SEQUENCE [LARGE SCALE GENOMIC DNA]</scope>
    <source>
        <strain evidence="3 4">PL171</strain>
    </source>
</reference>
<keyword evidence="1" id="KW-0694">RNA-binding</keyword>
<keyword evidence="4" id="KW-1185">Reference proteome</keyword>
<comment type="caution">
    <text evidence="3">The sequence shown here is derived from an EMBL/GenBank/DDBJ whole genome shotgun (WGS) entry which is preliminary data.</text>
</comment>
<accession>A0A1Y2HGB1</accession>
<evidence type="ECO:0000256" key="1">
    <source>
        <dbReference type="ARBA" id="ARBA00022884"/>
    </source>
</evidence>
<feature type="non-terminal residue" evidence="3">
    <location>
        <position position="141"/>
    </location>
</feature>
<protein>
    <submittedName>
        <fullName evidence="3">RNA recognition motif 2-domain-containing protein</fullName>
    </submittedName>
</protein>
<dbReference type="InterPro" id="IPR035979">
    <property type="entry name" value="RBD_domain_sf"/>
</dbReference>
<dbReference type="OrthoDB" id="417481at2759"/>
<proteinExistence type="predicted"/>
<evidence type="ECO:0000313" key="4">
    <source>
        <dbReference type="Proteomes" id="UP000193411"/>
    </source>
</evidence>
<dbReference type="AlphaFoldDB" id="A0A1Y2HGB1"/>
<dbReference type="SUPFAM" id="SSF54928">
    <property type="entry name" value="RNA-binding domain, RBD"/>
    <property type="match status" value="1"/>
</dbReference>
<evidence type="ECO:0000313" key="3">
    <source>
        <dbReference type="EMBL" id="ORZ33627.1"/>
    </source>
</evidence>
<dbReference type="Proteomes" id="UP000193411">
    <property type="component" value="Unassembled WGS sequence"/>
</dbReference>
<dbReference type="Pfam" id="PF04059">
    <property type="entry name" value="RRM_2"/>
    <property type="match status" value="1"/>
</dbReference>
<gene>
    <name evidence="3" type="ORF">BCR44DRAFT_1391112</name>
</gene>